<proteinExistence type="predicted"/>
<gene>
    <name evidence="6" type="ORF">ACFPK2_02420</name>
</gene>
<dbReference type="EMBL" id="JBHSLI010000001">
    <property type="protein sequence ID" value="MFC5291837.1"/>
    <property type="molecule type" value="Genomic_DNA"/>
</dbReference>
<reference evidence="7" key="1">
    <citation type="journal article" date="2019" name="Int. J. Syst. Evol. Microbiol.">
        <title>The Global Catalogue of Microorganisms (GCM) 10K type strain sequencing project: providing services to taxonomists for standard genome sequencing and annotation.</title>
        <authorList>
            <consortium name="The Broad Institute Genomics Platform"/>
            <consortium name="The Broad Institute Genome Sequencing Center for Infectious Disease"/>
            <person name="Wu L."/>
            <person name="Ma J."/>
        </authorList>
    </citation>
    <scope>NUCLEOTIDE SEQUENCE [LARGE SCALE GENOMIC DNA]</scope>
    <source>
        <strain evidence="7">CGMCC 1.15643</strain>
    </source>
</reference>
<evidence type="ECO:0000256" key="4">
    <source>
        <dbReference type="SAM" id="MobiDB-lite"/>
    </source>
</evidence>
<sequence>MKTFLMHPDRDFDPRSPSPRESLPSAQDIELEVLLNAAAGGDRYFHDTMAAACAQAWDNDIETIRYRQEVLKDCLAVPALVRKFYDIAIEPFGRERSWSFSLYDRDAGQKVASGVRTLQSCLDVLERLRKTCAANADRFASRGFRQFFATLEKNLDDDWLGAARTDLTNLSFRVGLLLSAQVGGGGKAVGTVLRKPQRSDLSWMHRMISPAARSYTLQLHPRDDAGAQAFAELQNRGLVLISDAIYQSAEHVLGFLRTLRSELAFYLGCVNLKEQLDRIGEAVTFPEPQAEPNRFRCRNLRDTCLALTMEQRVIGNDIDADGKPLVIITGANRGGKSTFLRSVGLAQLMQQCGMFVTADAFGASLRSGLHTHYKREEDRSMRSGKFDEELVRMSGIADVMRRRALVLFNESFAATHEREGSEIARQIVRALLENDVTVFFVSHMYAFARSFLDDERALFLRAERDESGARSFRLIEAPPLPKSFGTDIFRRIFETPEAADARS</sequence>
<evidence type="ECO:0000256" key="1">
    <source>
        <dbReference type="ARBA" id="ARBA00022741"/>
    </source>
</evidence>
<evidence type="ECO:0000256" key="3">
    <source>
        <dbReference type="ARBA" id="ARBA00023125"/>
    </source>
</evidence>
<keyword evidence="3" id="KW-0238">DNA-binding</keyword>
<dbReference type="InterPro" id="IPR045076">
    <property type="entry name" value="MutS"/>
</dbReference>
<accession>A0ABW0EX29</accession>
<dbReference type="SMART" id="SM00534">
    <property type="entry name" value="MUTSac"/>
    <property type="match status" value="1"/>
</dbReference>
<evidence type="ECO:0000313" key="7">
    <source>
        <dbReference type="Proteomes" id="UP001595976"/>
    </source>
</evidence>
<feature type="domain" description="DNA mismatch repair proteins mutS family" evidence="5">
    <location>
        <begin position="323"/>
        <end position="503"/>
    </location>
</feature>
<protein>
    <submittedName>
        <fullName evidence="6">DNA mismatch repair protein MutS</fullName>
    </submittedName>
</protein>
<dbReference type="PANTHER" id="PTHR11361">
    <property type="entry name" value="DNA MISMATCH REPAIR PROTEIN MUTS FAMILY MEMBER"/>
    <property type="match status" value="1"/>
</dbReference>
<keyword evidence="1" id="KW-0547">Nucleotide-binding</keyword>
<evidence type="ECO:0000313" key="6">
    <source>
        <dbReference type="EMBL" id="MFC5291837.1"/>
    </source>
</evidence>
<dbReference type="InterPro" id="IPR000432">
    <property type="entry name" value="DNA_mismatch_repair_MutS_C"/>
</dbReference>
<dbReference type="Proteomes" id="UP001595976">
    <property type="component" value="Unassembled WGS sequence"/>
</dbReference>
<name>A0ABW0EX29_9HYPH</name>
<dbReference type="PANTHER" id="PTHR11361:SF34">
    <property type="entry name" value="DNA MISMATCH REPAIR PROTEIN MSH1, MITOCHONDRIAL"/>
    <property type="match status" value="1"/>
</dbReference>
<dbReference type="InterPro" id="IPR027417">
    <property type="entry name" value="P-loop_NTPase"/>
</dbReference>
<dbReference type="RefSeq" id="WP_158446575.1">
    <property type="nucleotide sequence ID" value="NZ_JAOAOS010000001.1"/>
</dbReference>
<keyword evidence="7" id="KW-1185">Reference proteome</keyword>
<organism evidence="6 7">
    <name type="scientific">Bosea minatitlanensis</name>
    <dbReference type="NCBI Taxonomy" id="128782"/>
    <lineage>
        <taxon>Bacteria</taxon>
        <taxon>Pseudomonadati</taxon>
        <taxon>Pseudomonadota</taxon>
        <taxon>Alphaproteobacteria</taxon>
        <taxon>Hyphomicrobiales</taxon>
        <taxon>Boseaceae</taxon>
        <taxon>Bosea</taxon>
    </lineage>
</organism>
<comment type="caution">
    <text evidence="6">The sequence shown here is derived from an EMBL/GenBank/DDBJ whole genome shotgun (WGS) entry which is preliminary data.</text>
</comment>
<feature type="region of interest" description="Disordered" evidence="4">
    <location>
        <begin position="1"/>
        <end position="23"/>
    </location>
</feature>
<keyword evidence="2" id="KW-0067">ATP-binding</keyword>
<evidence type="ECO:0000256" key="2">
    <source>
        <dbReference type="ARBA" id="ARBA00022840"/>
    </source>
</evidence>
<dbReference type="SUPFAM" id="SSF52540">
    <property type="entry name" value="P-loop containing nucleoside triphosphate hydrolases"/>
    <property type="match status" value="1"/>
</dbReference>
<evidence type="ECO:0000259" key="5">
    <source>
        <dbReference type="SMART" id="SM00534"/>
    </source>
</evidence>
<dbReference type="Pfam" id="PF00488">
    <property type="entry name" value="MutS_V"/>
    <property type="match status" value="1"/>
</dbReference>
<dbReference type="Gene3D" id="3.40.50.300">
    <property type="entry name" value="P-loop containing nucleotide triphosphate hydrolases"/>
    <property type="match status" value="1"/>
</dbReference>